<dbReference type="AlphaFoldDB" id="A0A6S7I5A7"/>
<sequence>MYCSFCGCPVQESFNYCSACGERLQNKSEEGQKSEPSASQPRLSSQSRDIKSNIKGKRQSLLPTYEQFAKRKSEKRQSHFKAKKGAKPKACEANSLLKPSCPTIRERYNEDEDEESDILMTMDENNFPETDAVNTCGEKECDSADESPFEDISFFIATDFIPVGLTETEAVDEAIQVSLREFQDVENEVNDTTSQDTTETAMVDFLKDHVAKVLTGESRRIVVSRLKIWDTARAFFKQRSFMAKTGILKVTFANLLEEEDAIDQGTSLGCVTRCNLRALENDDFRTVGQMLAVIIVQGGEAPRIFSPSVCSYISKGSEACKPDIDEIPNPVVRNSLKQLANAADVKSFTECLNRCEWRYEIDGLPSTVPFQQREVFISEVAKYFTIIKCKSMLDGILEGLKYYEVLDLIRKCDGLAQYLLQYRVDNKISAREVLAFLKPSMAPVGNQRRANEEVVLSKFVEFMQCLEGGTLREILEDQTKLTKEEEDCVHVLTPGHVLMFATGTPSPPAVGYDPKPSTKFVDDELKFIPSAHTCGNMLYLYVNEKTVTGPFHHYLLTAMMNGGVFSKL</sequence>
<keyword evidence="3" id="KW-0436">Ligase</keyword>
<accession>A0A6S7I5A7</accession>
<dbReference type="PROSITE" id="PS50237">
    <property type="entry name" value="HECT"/>
    <property type="match status" value="1"/>
</dbReference>
<dbReference type="Proteomes" id="UP001152795">
    <property type="component" value="Unassembled WGS sequence"/>
</dbReference>
<comment type="caution">
    <text evidence="3">The sequence shown here is derived from an EMBL/GenBank/DDBJ whole genome shotgun (WGS) entry which is preliminary data.</text>
</comment>
<dbReference type="InterPro" id="IPR035983">
    <property type="entry name" value="Hect_E3_ubiquitin_ligase"/>
</dbReference>
<dbReference type="EMBL" id="CACRXK020004194">
    <property type="protein sequence ID" value="CAB4001851.1"/>
    <property type="molecule type" value="Genomic_DNA"/>
</dbReference>
<dbReference type="InterPro" id="IPR000569">
    <property type="entry name" value="HECT_dom"/>
</dbReference>
<feature type="compositionally biased region" description="Polar residues" evidence="2">
    <location>
        <begin position="34"/>
        <end position="47"/>
    </location>
</feature>
<proteinExistence type="predicted"/>
<evidence type="ECO:0000313" key="4">
    <source>
        <dbReference type="Proteomes" id="UP001152795"/>
    </source>
</evidence>
<keyword evidence="4" id="KW-1185">Reference proteome</keyword>
<dbReference type="GO" id="GO:0004842">
    <property type="term" value="F:ubiquitin-protein transferase activity"/>
    <property type="evidence" value="ECO:0007669"/>
    <property type="project" value="InterPro"/>
</dbReference>
<gene>
    <name evidence="3" type="ORF">PACLA_8A001914</name>
</gene>
<dbReference type="GO" id="GO:0016874">
    <property type="term" value="F:ligase activity"/>
    <property type="evidence" value="ECO:0007669"/>
    <property type="project" value="UniProtKB-KW"/>
</dbReference>
<dbReference type="Gene3D" id="3.30.2410.10">
    <property type="entry name" value="Hect, E3 ligase catalytic domain"/>
    <property type="match status" value="1"/>
</dbReference>
<feature type="region of interest" description="Disordered" evidence="2">
    <location>
        <begin position="27"/>
        <end position="59"/>
    </location>
</feature>
<organism evidence="3 4">
    <name type="scientific">Paramuricea clavata</name>
    <name type="common">Red gorgonian</name>
    <name type="synonym">Violescent sea-whip</name>
    <dbReference type="NCBI Taxonomy" id="317549"/>
    <lineage>
        <taxon>Eukaryota</taxon>
        <taxon>Metazoa</taxon>
        <taxon>Cnidaria</taxon>
        <taxon>Anthozoa</taxon>
        <taxon>Octocorallia</taxon>
        <taxon>Malacalcyonacea</taxon>
        <taxon>Plexauridae</taxon>
        <taxon>Paramuricea</taxon>
    </lineage>
</organism>
<dbReference type="SUPFAM" id="SSF56204">
    <property type="entry name" value="Hect, E3 ligase catalytic domain"/>
    <property type="match status" value="2"/>
</dbReference>
<reference evidence="3" key="1">
    <citation type="submission" date="2020-04" db="EMBL/GenBank/DDBJ databases">
        <authorList>
            <person name="Alioto T."/>
            <person name="Alioto T."/>
            <person name="Gomez Garrido J."/>
        </authorList>
    </citation>
    <scope>NUCLEOTIDE SEQUENCE</scope>
    <source>
        <strain evidence="3">A484AB</strain>
    </source>
</reference>
<name>A0A6S7I5A7_PARCT</name>
<evidence type="ECO:0000256" key="1">
    <source>
        <dbReference type="ARBA" id="ARBA00022786"/>
    </source>
</evidence>
<keyword evidence="1" id="KW-0833">Ubl conjugation pathway</keyword>
<dbReference type="OrthoDB" id="5987640at2759"/>
<evidence type="ECO:0000256" key="2">
    <source>
        <dbReference type="SAM" id="MobiDB-lite"/>
    </source>
</evidence>
<evidence type="ECO:0000313" key="3">
    <source>
        <dbReference type="EMBL" id="CAB4001851.1"/>
    </source>
</evidence>
<protein>
    <submittedName>
        <fullName evidence="3">G2 M phase-specific E3 ubiquitin- ligase-like</fullName>
    </submittedName>
</protein>